<evidence type="ECO:0000256" key="2">
    <source>
        <dbReference type="SAM" id="Phobius"/>
    </source>
</evidence>
<sequence>MAIRPRMSFAFFGSWICEEETDSLCLPSESSSGRARDSFRFPKMFRNIKEVLELTTDPDFEMDGPMVIDIKRDSKRIEVVPRDGWDKKEEKSDPHIAAGHPPSETVCSLDELKIDEREEDDGGKPDLSCTQELPPPSIVEHEESGKVSDGLSEHSRQNSLSDRPTKRRRAHHDLKTTRLRSFGRSLVAYILILSGITVSAMPSPLPCRTTQNFPKDCLSKLRQQDHCPWDPTVRKKFNDLCCSSLNQTTSYHCQEQPNCIIHACVPERSSPEIIFPQCQKQKTTCTKDGERLLKDGGTTDDHLCDCQPNYRYMGNDIVLCQRGFSLDSLCACEPCAAGQSRDEKNNCVHGGSASTPGNITRHSPVSVTEPTRGDVSVDPKKKEKCPEEQKGMSLTVLEGIAIFCTVALVVLSVASCCCKGPRNMIRLFNGLNL</sequence>
<organism evidence="3 4">
    <name type="scientific">Pomacea canaliculata</name>
    <name type="common">Golden apple snail</name>
    <dbReference type="NCBI Taxonomy" id="400727"/>
    <lineage>
        <taxon>Eukaryota</taxon>
        <taxon>Metazoa</taxon>
        <taxon>Spiralia</taxon>
        <taxon>Lophotrochozoa</taxon>
        <taxon>Mollusca</taxon>
        <taxon>Gastropoda</taxon>
        <taxon>Caenogastropoda</taxon>
        <taxon>Architaenioglossa</taxon>
        <taxon>Ampullarioidea</taxon>
        <taxon>Ampullariidae</taxon>
        <taxon>Pomacea</taxon>
    </lineage>
</organism>
<evidence type="ECO:0000313" key="3">
    <source>
        <dbReference type="EMBL" id="PVD22157.1"/>
    </source>
</evidence>
<feature type="region of interest" description="Disordered" evidence="1">
    <location>
        <begin position="347"/>
        <end position="386"/>
    </location>
</feature>
<protein>
    <submittedName>
        <fullName evidence="3">Uncharacterized protein</fullName>
    </submittedName>
</protein>
<dbReference type="AlphaFoldDB" id="A0A2T7NLV7"/>
<evidence type="ECO:0000256" key="1">
    <source>
        <dbReference type="SAM" id="MobiDB-lite"/>
    </source>
</evidence>
<accession>A0A2T7NLV7</accession>
<feature type="compositionally biased region" description="Basic and acidic residues" evidence="1">
    <location>
        <begin position="81"/>
        <end position="94"/>
    </location>
</feature>
<keyword evidence="2" id="KW-0472">Membrane</keyword>
<proteinExistence type="predicted"/>
<keyword evidence="4" id="KW-1185">Reference proteome</keyword>
<name>A0A2T7NLV7_POMCA</name>
<evidence type="ECO:0000313" key="4">
    <source>
        <dbReference type="Proteomes" id="UP000245119"/>
    </source>
</evidence>
<feature type="compositionally biased region" description="Polar residues" evidence="1">
    <location>
        <begin position="352"/>
        <end position="369"/>
    </location>
</feature>
<comment type="caution">
    <text evidence="3">The sequence shown here is derived from an EMBL/GenBank/DDBJ whole genome shotgun (WGS) entry which is preliminary data.</text>
</comment>
<reference evidence="3 4" key="1">
    <citation type="submission" date="2018-04" db="EMBL/GenBank/DDBJ databases">
        <title>The genome of golden apple snail Pomacea canaliculata provides insight into stress tolerance and invasive adaptation.</title>
        <authorList>
            <person name="Liu C."/>
            <person name="Liu B."/>
            <person name="Ren Y."/>
            <person name="Zhang Y."/>
            <person name="Wang H."/>
            <person name="Li S."/>
            <person name="Jiang F."/>
            <person name="Yin L."/>
            <person name="Zhang G."/>
            <person name="Qian W."/>
            <person name="Fan W."/>
        </authorList>
    </citation>
    <scope>NUCLEOTIDE SEQUENCE [LARGE SCALE GENOMIC DNA]</scope>
    <source>
        <strain evidence="3">SZHN2017</strain>
        <tissue evidence="3">Muscle</tissue>
    </source>
</reference>
<keyword evidence="2" id="KW-0812">Transmembrane</keyword>
<dbReference type="EMBL" id="PZQS01000011">
    <property type="protein sequence ID" value="PVD22157.1"/>
    <property type="molecule type" value="Genomic_DNA"/>
</dbReference>
<feature type="region of interest" description="Disordered" evidence="1">
    <location>
        <begin position="81"/>
        <end position="175"/>
    </location>
</feature>
<keyword evidence="2" id="KW-1133">Transmembrane helix</keyword>
<feature type="transmembrane region" description="Helical" evidence="2">
    <location>
        <begin position="394"/>
        <end position="418"/>
    </location>
</feature>
<dbReference type="Proteomes" id="UP000245119">
    <property type="component" value="Linkage Group LG11"/>
</dbReference>
<feature type="compositionally biased region" description="Basic and acidic residues" evidence="1">
    <location>
        <begin position="371"/>
        <end position="386"/>
    </location>
</feature>
<gene>
    <name evidence="3" type="ORF">C0Q70_17962</name>
</gene>
<feature type="compositionally biased region" description="Basic and acidic residues" evidence="1">
    <location>
        <begin position="139"/>
        <end position="156"/>
    </location>
</feature>